<name>A0A168A522_9HYPO</name>
<organism evidence="3 4">
    <name type="scientific">Niveomyces insectorum RCEF 264</name>
    <dbReference type="NCBI Taxonomy" id="1081102"/>
    <lineage>
        <taxon>Eukaryota</taxon>
        <taxon>Fungi</taxon>
        <taxon>Dikarya</taxon>
        <taxon>Ascomycota</taxon>
        <taxon>Pezizomycotina</taxon>
        <taxon>Sordariomycetes</taxon>
        <taxon>Hypocreomycetidae</taxon>
        <taxon>Hypocreales</taxon>
        <taxon>Cordycipitaceae</taxon>
        <taxon>Niveomyces</taxon>
    </lineage>
</organism>
<keyword evidence="4" id="KW-1185">Reference proteome</keyword>
<evidence type="ECO:0000313" key="4">
    <source>
        <dbReference type="Proteomes" id="UP000076874"/>
    </source>
</evidence>
<feature type="signal peptide" evidence="1">
    <location>
        <begin position="1"/>
        <end position="22"/>
    </location>
</feature>
<accession>A0A168A522</accession>
<dbReference type="OrthoDB" id="1046782at2759"/>
<proteinExistence type="predicted"/>
<dbReference type="Proteomes" id="UP000076874">
    <property type="component" value="Unassembled WGS sequence"/>
</dbReference>
<keyword evidence="3" id="KW-0456">Lyase</keyword>
<dbReference type="AlphaFoldDB" id="A0A168A522"/>
<feature type="domain" description="Rhamnogalacturonase A/B/Epimerase-like pectate lyase" evidence="2">
    <location>
        <begin position="44"/>
        <end position="269"/>
    </location>
</feature>
<protein>
    <submittedName>
        <fullName evidence="3">Pectin lyase fold protein</fullName>
    </submittedName>
</protein>
<dbReference type="FunFam" id="2.160.20.10:FF:000023">
    <property type="entry name" value="Exo-beta-1,3-glucanase Exg0"/>
    <property type="match status" value="1"/>
</dbReference>
<dbReference type="SUPFAM" id="SSF51126">
    <property type="entry name" value="Pectin lyase-like"/>
    <property type="match status" value="2"/>
</dbReference>
<gene>
    <name evidence="3" type="ORF">SPI_00452</name>
</gene>
<dbReference type="EMBL" id="AZHD01000001">
    <property type="protein sequence ID" value="OAA68257.1"/>
    <property type="molecule type" value="Genomic_DNA"/>
</dbReference>
<dbReference type="FunFam" id="2.160.20.10:FF:000026">
    <property type="entry name" value="Exo-beta-1,3-glucanase Exg0"/>
    <property type="match status" value="1"/>
</dbReference>
<evidence type="ECO:0000256" key="1">
    <source>
        <dbReference type="SAM" id="SignalP"/>
    </source>
</evidence>
<evidence type="ECO:0000313" key="3">
    <source>
        <dbReference type="EMBL" id="OAA68257.1"/>
    </source>
</evidence>
<dbReference type="InterPro" id="IPR011050">
    <property type="entry name" value="Pectin_lyase_fold/virulence"/>
</dbReference>
<evidence type="ECO:0000259" key="2">
    <source>
        <dbReference type="Pfam" id="PF12708"/>
    </source>
</evidence>
<keyword evidence="1" id="KW-0732">Signal</keyword>
<dbReference type="GO" id="GO:0004650">
    <property type="term" value="F:polygalacturonase activity"/>
    <property type="evidence" value="ECO:0007669"/>
    <property type="project" value="InterPro"/>
</dbReference>
<dbReference type="InterPro" id="IPR024535">
    <property type="entry name" value="RHGA/B-epi-like_pectate_lyase"/>
</dbReference>
<dbReference type="PANTHER" id="PTHR33928:SF2">
    <property type="entry name" value="PECTATE LYASE SUPERFAMILY PROTEIN DOMAIN-CONTAINING PROTEIN-RELATED"/>
    <property type="match status" value="1"/>
</dbReference>
<reference evidence="3 4" key="1">
    <citation type="journal article" date="2016" name="Genome Biol. Evol.">
        <title>Divergent and convergent evolution of fungal pathogenicity.</title>
        <authorList>
            <person name="Shang Y."/>
            <person name="Xiao G."/>
            <person name="Zheng P."/>
            <person name="Cen K."/>
            <person name="Zhan S."/>
            <person name="Wang C."/>
        </authorList>
    </citation>
    <scope>NUCLEOTIDE SEQUENCE [LARGE SCALE GENOMIC DNA]</scope>
    <source>
        <strain evidence="3 4">RCEF 264</strain>
    </source>
</reference>
<comment type="caution">
    <text evidence="3">The sequence shown here is derived from an EMBL/GenBank/DDBJ whole genome shotgun (WGS) entry which is preliminary data.</text>
</comment>
<feature type="domain" description="Rhamnogalacturonase A/B/Epimerase-like pectate lyase" evidence="2">
    <location>
        <begin position="435"/>
        <end position="498"/>
    </location>
</feature>
<dbReference type="STRING" id="1081102.A0A168A522"/>
<dbReference type="CDD" id="cd23668">
    <property type="entry name" value="GH55_beta13glucanase-like"/>
    <property type="match status" value="1"/>
</dbReference>
<dbReference type="Pfam" id="PF12708">
    <property type="entry name" value="Pect-lyase_RHGA_epim"/>
    <property type="match status" value="2"/>
</dbReference>
<feature type="chain" id="PRO_5007895216" evidence="1">
    <location>
        <begin position="23"/>
        <end position="818"/>
    </location>
</feature>
<sequence>MKTPASMLPIFVLAYLVATIQAFWMEDIAHQGYAPYAADGYAVFRNVKDYGARGDGVTDDTQAINNAIADGNRCGQGCASSTTTPAVVYFPAGTYLLSSSILPFYLTQLVGDAANPPTLKAAGPGFTGQGLIDGDPYYASENLNWLATNVFYRQVRNFVIDTTAIPPGTAATGIHWPTAQATSLQNVRFNMPTAPGVAHVGLFIESGGSGGFMSDLTFVGGASGASLGNQQFTMRNLVFENCVTAITQLWDWGWTYAGLRITDCTTGINITAGGPSAQQVGSITVLDSQFTNVDTALLTAYEVGVSRPAAAGSVILENVVADNVGAVVAASSTGQVLLAGSPGASLTVAAWGQGNRYVPTGPTAFQNAFLGAVRPPSLLASSGGHSNHTCTCGDHGTHSHNDNSKAGGGGGGGGVPGAYYARSKPQYEELGVGNFVSVRAAGACGDGHTDDTAALQAAINNATQTNRVVYIDYGLYLVTVPLVVPPGARIVGEAYPMLLAGGSAAFADAAHPQALLRVGAYSGQAGTVELSDLVLATQGAQPGAVLLEWNLAAPAGKPAGLWDVHTRIGGFTGSGLQVAQCAKTPDVDSSRAGGGVAVNGNCIAAFMSMHVTASAANLYAENVWLWTADHDIDDQANTQITVYAGRGLYIEATAGTIWLVGTAVEHHTLYQYQLDGTQNVYMGQVQTETPYYQPNPGAAAPFEANATYNDPDFAASCAGVPGNCAMAWGLRVLDSDNVLVYGAGLYSFFDNYGQSCIANGQSCQARITSLEGSTSGVCIYNLNTVGAQSMLTKDGAELASYADNVNVYPDTIALFQSG</sequence>
<dbReference type="InterPro" id="IPR039279">
    <property type="entry name" value="QRT3-like"/>
</dbReference>
<dbReference type="GO" id="GO:0016829">
    <property type="term" value="F:lyase activity"/>
    <property type="evidence" value="ECO:0007669"/>
    <property type="project" value="UniProtKB-KW"/>
</dbReference>
<dbReference type="InterPro" id="IPR012334">
    <property type="entry name" value="Pectin_lyas_fold"/>
</dbReference>
<dbReference type="PANTHER" id="PTHR33928">
    <property type="entry name" value="POLYGALACTURONASE QRT3"/>
    <property type="match status" value="1"/>
</dbReference>
<dbReference type="Gene3D" id="2.160.20.10">
    <property type="entry name" value="Single-stranded right-handed beta-helix, Pectin lyase-like"/>
    <property type="match status" value="2"/>
</dbReference>